<proteinExistence type="predicted"/>
<organism evidence="2 3">
    <name type="scientific">Pleuronectes platessa</name>
    <name type="common">European plaice</name>
    <dbReference type="NCBI Taxonomy" id="8262"/>
    <lineage>
        <taxon>Eukaryota</taxon>
        <taxon>Metazoa</taxon>
        <taxon>Chordata</taxon>
        <taxon>Craniata</taxon>
        <taxon>Vertebrata</taxon>
        <taxon>Euteleostomi</taxon>
        <taxon>Actinopterygii</taxon>
        <taxon>Neopterygii</taxon>
        <taxon>Teleostei</taxon>
        <taxon>Neoteleostei</taxon>
        <taxon>Acanthomorphata</taxon>
        <taxon>Carangaria</taxon>
        <taxon>Pleuronectiformes</taxon>
        <taxon>Pleuronectoidei</taxon>
        <taxon>Pleuronectidae</taxon>
        <taxon>Pleuronectes</taxon>
    </lineage>
</organism>
<evidence type="ECO:0000313" key="2">
    <source>
        <dbReference type="EMBL" id="CAB1441057.1"/>
    </source>
</evidence>
<feature type="compositionally biased region" description="Polar residues" evidence="1">
    <location>
        <begin position="249"/>
        <end position="259"/>
    </location>
</feature>
<feature type="compositionally biased region" description="Polar residues" evidence="1">
    <location>
        <begin position="333"/>
        <end position="357"/>
    </location>
</feature>
<reference evidence="2" key="1">
    <citation type="submission" date="2020-03" db="EMBL/GenBank/DDBJ databases">
        <authorList>
            <person name="Weist P."/>
        </authorList>
    </citation>
    <scope>NUCLEOTIDE SEQUENCE</scope>
</reference>
<evidence type="ECO:0000313" key="3">
    <source>
        <dbReference type="Proteomes" id="UP001153269"/>
    </source>
</evidence>
<gene>
    <name evidence="2" type="ORF">PLEPLA_LOCUS28845</name>
</gene>
<accession>A0A9N7V219</accession>
<feature type="region of interest" description="Disordered" evidence="1">
    <location>
        <begin position="333"/>
        <end position="426"/>
    </location>
</feature>
<name>A0A9N7V219_PLEPL</name>
<feature type="compositionally biased region" description="Basic and acidic residues" evidence="1">
    <location>
        <begin position="119"/>
        <end position="133"/>
    </location>
</feature>
<feature type="compositionally biased region" description="Low complexity" evidence="1">
    <location>
        <begin position="293"/>
        <end position="307"/>
    </location>
</feature>
<comment type="caution">
    <text evidence="2">The sequence shown here is derived from an EMBL/GenBank/DDBJ whole genome shotgun (WGS) entry which is preliminary data.</text>
</comment>
<feature type="compositionally biased region" description="Low complexity" evidence="1">
    <location>
        <begin position="273"/>
        <end position="284"/>
    </location>
</feature>
<feature type="compositionally biased region" description="Basic and acidic residues" evidence="1">
    <location>
        <begin position="1"/>
        <end position="112"/>
    </location>
</feature>
<protein>
    <submittedName>
        <fullName evidence="2">Uncharacterized protein</fullName>
    </submittedName>
</protein>
<dbReference type="AlphaFoldDB" id="A0A9N7V219"/>
<feature type="region of interest" description="Disordered" evidence="1">
    <location>
        <begin position="1"/>
        <end position="227"/>
    </location>
</feature>
<evidence type="ECO:0000256" key="1">
    <source>
        <dbReference type="SAM" id="MobiDB-lite"/>
    </source>
</evidence>
<feature type="compositionally biased region" description="Basic and acidic residues" evidence="1">
    <location>
        <begin position="364"/>
        <end position="381"/>
    </location>
</feature>
<dbReference type="EMBL" id="CADEAL010002557">
    <property type="protein sequence ID" value="CAB1441057.1"/>
    <property type="molecule type" value="Genomic_DNA"/>
</dbReference>
<dbReference type="Proteomes" id="UP001153269">
    <property type="component" value="Unassembled WGS sequence"/>
</dbReference>
<feature type="compositionally biased region" description="Acidic residues" evidence="1">
    <location>
        <begin position="149"/>
        <end position="158"/>
    </location>
</feature>
<keyword evidence="3" id="KW-1185">Reference proteome</keyword>
<feature type="region of interest" description="Disordered" evidence="1">
    <location>
        <begin position="249"/>
        <end position="312"/>
    </location>
</feature>
<feature type="compositionally biased region" description="Basic and acidic residues" evidence="1">
    <location>
        <begin position="388"/>
        <end position="402"/>
    </location>
</feature>
<sequence length="441" mass="49185">MKKVDGDTDSEGRTVDMTRDRNKEKEKGTAKDKEGDLKEDQVDKLQSGKERKTTSDNKHKEKSEESDKHLRRDETKETDKKTQTEENRGSDGIKMSEDHDEHTNKEREQRLQDRKKKMERGLRVEQNKEKPKQTESIGRAATQRTIKEGEEEAEEGEMGTEIKPEGEEMVGTVQRDSDEDLTSNRASERTDFVPVTPLAPIRPTHDSVDSNEVTTLTSPPPAPRLLSSSRLIPHDIQATTIAAHRITTQSTDGDGTSISEHPRPDAEADVGATRTPTTTTTISTLGVPGQQITSSPTRFTSTTSPRPGVGFQDRSISTVAATITSTHRQKLYTTTTTGVEDSSQWTVKRNASSNTNAGVKPRPKPGEKHKPGNKPEADRKQKNPKNVHKLDGHLHPAKELRTAKSRGLRSKNPQPSRNPNLAKILQKSKLKNQTRELHFNM</sequence>